<dbReference type="AlphaFoldDB" id="A0A399T955"/>
<feature type="domain" description="Secretin/TonB short N-terminal" evidence="8">
    <location>
        <begin position="72"/>
        <end position="123"/>
    </location>
</feature>
<dbReference type="SMART" id="SM00965">
    <property type="entry name" value="STN"/>
    <property type="match status" value="1"/>
</dbReference>
<evidence type="ECO:0000256" key="1">
    <source>
        <dbReference type="ARBA" id="ARBA00004571"/>
    </source>
</evidence>
<evidence type="ECO:0000313" key="9">
    <source>
        <dbReference type="EMBL" id="RIJ50463.1"/>
    </source>
</evidence>
<dbReference type="SUPFAM" id="SSF49464">
    <property type="entry name" value="Carboxypeptidase regulatory domain-like"/>
    <property type="match status" value="1"/>
</dbReference>
<evidence type="ECO:0000256" key="7">
    <source>
        <dbReference type="PROSITE-ProRule" id="PRU01360"/>
    </source>
</evidence>
<evidence type="ECO:0000256" key="3">
    <source>
        <dbReference type="ARBA" id="ARBA00022452"/>
    </source>
</evidence>
<dbReference type="GO" id="GO:0009279">
    <property type="term" value="C:cell outer membrane"/>
    <property type="evidence" value="ECO:0007669"/>
    <property type="project" value="UniProtKB-SubCell"/>
</dbReference>
<dbReference type="InterPro" id="IPR023996">
    <property type="entry name" value="TonB-dep_OMP_SusC/RagA"/>
</dbReference>
<reference evidence="9 10" key="1">
    <citation type="submission" date="2018-08" db="EMBL/GenBank/DDBJ databases">
        <title>Pallidiluteibacterium maritimus gen. nov., sp. nov., isolated from coastal sediment.</title>
        <authorList>
            <person name="Zhou L.Y."/>
        </authorList>
    </citation>
    <scope>NUCLEOTIDE SEQUENCE [LARGE SCALE GENOMIC DNA]</scope>
    <source>
        <strain evidence="9 10">XSD2</strain>
    </source>
</reference>
<name>A0A399T955_9BACT</name>
<keyword evidence="3 7" id="KW-1134">Transmembrane beta strand</keyword>
<sequence>MKKKWFLKDHSYLFSCVKKIVKIMRLSIFLIVLTSLQSLALDNFAQGSKLNIKVENTTLSEVLQLIEKESEYFLFYNNKVLDLNEIVTLDIKNKSVVEVLDILFKDKGVTYTFNNKQIILSKKEGKGDSVQQKSVSGTVTDKNGQPLPGVTIVLKGTTNGTTSNSDGEFSLSRIPENGTLVFSFIGLETLEVSVDGQSVVDVVMQETSVGVDEVVVTALGIKKLKKRVGYSVQEVKGESLQKAKAPTVIESLTGKIAGVIVANTSEFFGDPQVYLRGKQPLIVIDGVPVSADGWNFNSDDIENISVLKGPVSAALYGSRGLNGAIQITLKKGVQQEEKTTVSFNSTNTFQTSFIRIPRAQTEFGPGSRGQYEYYDGRGGGINDSDYDIWGPRFDGRLLPQWDSPINPETGERIPTPWVTRNTNNLDDFLQTGFTGTYNVTVKNTGKYGSVILSDTYRKVKGIVPGSKLDINTLRIAGDLNLSKKFKVEASLQYNTQETPNIPRTEYGPTSPIYLISIWGGAHWDINDMKNYWEEGKEGIEQRFAEKWRYNNPWFWAKERKRSYDRSDIIAFAKLNYKINDKMNVFVRHHIHDDNLIRESRDPFSFYDYGIPDREGRYAIYNYKTVTKNTDFLFNYADKFFNDQLELNTSLGGNVLNDHYRNSSAGTSNMVVPGLYTLSNSAEKVLPGSYLSKKAVNSLYTYVDLGFKDLFFVNATLRRDRSSALIEGNDAFFYPSVSVSAIVDKMVDLPDLISFFKLRGAYAKVGGDLGAYSAINTLGTSKRRNMPTAWISGTLIDPNLQPQFNSSFEYGADLRFFDNRLGVDVTYFNLINGPQIYDQSISNATGYGYHKTNGREVERYGWEVVLTGTPVKTQDFSWDMTLNWDMYRETLKSLPDNLDGSPRLAEGRTEIGDRTGSYWYYNWQKTPDGDLIIGSNGLPLRTEHVQKQGYYEPDWTFGLTNNLSYKNFDLSFLIDGRVGGFLFDNLTRDLWRSGSHPDAIGQNRELGNQGIKTMLVPGKIVVSGEATYDPEGNIIEDTREYADNTQLVFYEDWAKRYKADWPSVTLEKTFVKLREVSLTYNFTDATLQKLPFSKASFSVVARNLFYWTKDDTYADLDSFTISGRSGVRDEAGLQLPSMRTIGFNIDLTF</sequence>
<protein>
    <submittedName>
        <fullName evidence="9">SusC/RagA family TonB-linked outer membrane protein</fullName>
    </submittedName>
</protein>
<dbReference type="Pfam" id="PF13715">
    <property type="entry name" value="CarbopepD_reg_2"/>
    <property type="match status" value="1"/>
</dbReference>
<dbReference type="InterPro" id="IPR012910">
    <property type="entry name" value="Plug_dom"/>
</dbReference>
<dbReference type="InterPro" id="IPR039426">
    <property type="entry name" value="TonB-dep_rcpt-like"/>
</dbReference>
<keyword evidence="5 7" id="KW-0472">Membrane</keyword>
<keyword evidence="6 7" id="KW-0998">Cell outer membrane</keyword>
<keyword evidence="2 7" id="KW-0813">Transport</keyword>
<accession>A0A399T955</accession>
<dbReference type="Gene3D" id="2.60.40.1120">
    <property type="entry name" value="Carboxypeptidase-like, regulatory domain"/>
    <property type="match status" value="1"/>
</dbReference>
<dbReference type="InterPro" id="IPR036942">
    <property type="entry name" value="Beta-barrel_TonB_sf"/>
</dbReference>
<proteinExistence type="inferred from homology"/>
<evidence type="ECO:0000256" key="4">
    <source>
        <dbReference type="ARBA" id="ARBA00022692"/>
    </source>
</evidence>
<comment type="subcellular location">
    <subcellularLocation>
        <location evidence="1 7">Cell outer membrane</location>
        <topology evidence="1 7">Multi-pass membrane protein</topology>
    </subcellularLocation>
</comment>
<dbReference type="Gene3D" id="2.40.170.20">
    <property type="entry name" value="TonB-dependent receptor, beta-barrel domain"/>
    <property type="match status" value="1"/>
</dbReference>
<dbReference type="OrthoDB" id="9768177at2"/>
<dbReference type="Pfam" id="PF07715">
    <property type="entry name" value="Plug"/>
    <property type="match status" value="1"/>
</dbReference>
<dbReference type="InterPro" id="IPR037066">
    <property type="entry name" value="Plug_dom_sf"/>
</dbReference>
<comment type="similarity">
    <text evidence="7">Belongs to the TonB-dependent receptor family.</text>
</comment>
<organism evidence="9 10">
    <name type="scientific">Maribellus luteus</name>
    <dbReference type="NCBI Taxonomy" id="2305463"/>
    <lineage>
        <taxon>Bacteria</taxon>
        <taxon>Pseudomonadati</taxon>
        <taxon>Bacteroidota</taxon>
        <taxon>Bacteroidia</taxon>
        <taxon>Marinilabiliales</taxon>
        <taxon>Prolixibacteraceae</taxon>
        <taxon>Maribellus</taxon>
    </lineage>
</organism>
<dbReference type="NCBIfam" id="TIGR04056">
    <property type="entry name" value="OMP_RagA_SusC"/>
    <property type="match status" value="1"/>
</dbReference>
<comment type="caution">
    <text evidence="9">The sequence shown here is derived from an EMBL/GenBank/DDBJ whole genome shotgun (WGS) entry which is preliminary data.</text>
</comment>
<evidence type="ECO:0000259" key="8">
    <source>
        <dbReference type="SMART" id="SM00965"/>
    </source>
</evidence>
<evidence type="ECO:0000256" key="5">
    <source>
        <dbReference type="ARBA" id="ARBA00023136"/>
    </source>
</evidence>
<gene>
    <name evidence="9" type="ORF">D1614_00550</name>
</gene>
<keyword evidence="10" id="KW-1185">Reference proteome</keyword>
<dbReference type="SUPFAM" id="SSF56935">
    <property type="entry name" value="Porins"/>
    <property type="match status" value="1"/>
</dbReference>
<dbReference type="PROSITE" id="PS52016">
    <property type="entry name" value="TONB_DEPENDENT_REC_3"/>
    <property type="match status" value="1"/>
</dbReference>
<dbReference type="Pfam" id="PF07660">
    <property type="entry name" value="STN"/>
    <property type="match status" value="1"/>
</dbReference>
<keyword evidence="4 7" id="KW-0812">Transmembrane</keyword>
<evidence type="ECO:0000313" key="10">
    <source>
        <dbReference type="Proteomes" id="UP000265926"/>
    </source>
</evidence>
<dbReference type="InterPro" id="IPR008969">
    <property type="entry name" value="CarboxyPept-like_regulatory"/>
</dbReference>
<dbReference type="Gene3D" id="2.170.130.10">
    <property type="entry name" value="TonB-dependent receptor, plug domain"/>
    <property type="match status" value="1"/>
</dbReference>
<evidence type="ECO:0000256" key="6">
    <source>
        <dbReference type="ARBA" id="ARBA00023237"/>
    </source>
</evidence>
<dbReference type="EMBL" id="QWGR01000001">
    <property type="protein sequence ID" value="RIJ50463.1"/>
    <property type="molecule type" value="Genomic_DNA"/>
</dbReference>
<dbReference type="InterPro" id="IPR011662">
    <property type="entry name" value="Secretin/TonB_short_N"/>
</dbReference>
<dbReference type="Proteomes" id="UP000265926">
    <property type="component" value="Unassembled WGS sequence"/>
</dbReference>
<evidence type="ECO:0000256" key="2">
    <source>
        <dbReference type="ARBA" id="ARBA00022448"/>
    </source>
</evidence>